<evidence type="ECO:0000259" key="2">
    <source>
        <dbReference type="Pfam" id="PF12552"/>
    </source>
</evidence>
<sequence length="828" mass="92758">MAKRKQRRPSRHERDQAGCIWGLISIFDFRHGRSTRRLLADRKRVGKQTVGGQPSTQTIVPVPTEKCEDVVDAEESKMAVADVAKTSVKELMEEEMVNEQCSTNQPNDSEMGLEQINSKYGNNMKKNQKRRNRSCIKSTDMDVDAAECLMAEKFNHGPEQKSSAVELLIEQRLSKSKRFGEEGNSCCSKEFMDALQTLSLNKDLFLKLLQDPNSVLAKHIQNLEDAQLNKDQSPSSLPASSSSEEMPPGPAGAQSPDADSAFSSISLQSPTDNKVHNDRSTSQFSFTEIKRKLRHAMGKERQGISPDRIILQPSPKQQNRSNDKGGIGENLGWSSPNRNHFYTERFNISSPSFKKGEPAGKPKGKGSVMVNETYQYPRVGGSNIYIEAKKHLSEMLKSGEENVEPMTGQLPKSLGRILSFPEYNGSPCRSPRKLGDDIFVTAQMRLSPRGIVKNNVGGVFQENHNNHPSPRRQNLESQPCISSSSSEDKEKSRSSNINIPHRDDEKCCSETQSFYQDTIVPEVDGDLQKGYAGEPDNEENDDEFLKASPCLKSDLCGEDQIMSSPTVSPSHSPVNREVQDSDSVIDKMERPSPVSVLEPLFTDDDISPGSSVSQPVQNEIEPRHIHFEEQSSFANDQGICLRISLEDEESAFEYVEAVLLGSGLNWDEFLLRWLSLDEILDSSLFDEVELFSSRPRHDQKLLFDSANEVLKEVCESYFGCFTGISHVNRNTRPVPKGMDLIQEIWRLVEMHLSQCQQPHSLDQLVKRDLARSGKWMNLQSDIKLIGLEIEETIFNELVDTVLDFAGDASECEFEAPQAESKAIEKTSL</sequence>
<gene>
    <name evidence="4" type="ORF">Sangu_0015800</name>
</gene>
<feature type="compositionally biased region" description="Polar residues" evidence="1">
    <location>
        <begin position="261"/>
        <end position="272"/>
    </location>
</feature>
<feature type="compositionally biased region" description="Low complexity" evidence="1">
    <location>
        <begin position="563"/>
        <end position="573"/>
    </location>
</feature>
<feature type="region of interest" description="Disordered" evidence="1">
    <location>
        <begin position="226"/>
        <end position="367"/>
    </location>
</feature>
<organism evidence="4">
    <name type="scientific">Sesamum angustifolium</name>
    <dbReference type="NCBI Taxonomy" id="2727405"/>
    <lineage>
        <taxon>Eukaryota</taxon>
        <taxon>Viridiplantae</taxon>
        <taxon>Streptophyta</taxon>
        <taxon>Embryophyta</taxon>
        <taxon>Tracheophyta</taxon>
        <taxon>Spermatophyta</taxon>
        <taxon>Magnoliopsida</taxon>
        <taxon>eudicotyledons</taxon>
        <taxon>Gunneridae</taxon>
        <taxon>Pentapetalae</taxon>
        <taxon>asterids</taxon>
        <taxon>lamiids</taxon>
        <taxon>Lamiales</taxon>
        <taxon>Pedaliaceae</taxon>
        <taxon>Sesamum</taxon>
    </lineage>
</organism>
<accession>A0AAW2RGL3</accession>
<feature type="compositionally biased region" description="Low complexity" evidence="1">
    <location>
        <begin position="233"/>
        <end position="246"/>
    </location>
</feature>
<dbReference type="EMBL" id="JACGWK010000001">
    <property type="protein sequence ID" value="KAL0379515.1"/>
    <property type="molecule type" value="Genomic_DNA"/>
</dbReference>
<dbReference type="InterPro" id="IPR025486">
    <property type="entry name" value="DUF4378"/>
</dbReference>
<feature type="region of interest" description="Disordered" evidence="1">
    <location>
        <begin position="458"/>
        <end position="507"/>
    </location>
</feature>
<dbReference type="Pfam" id="PF14309">
    <property type="entry name" value="DUF4378"/>
    <property type="match status" value="1"/>
</dbReference>
<dbReference type="Pfam" id="PF12552">
    <property type="entry name" value="DUF3741"/>
    <property type="match status" value="1"/>
</dbReference>
<name>A0AAW2RGL3_9LAMI</name>
<comment type="caution">
    <text evidence="4">The sequence shown here is derived from an EMBL/GenBank/DDBJ whole genome shotgun (WGS) entry which is preliminary data.</text>
</comment>
<dbReference type="PANTHER" id="PTHR47212:SF4">
    <property type="entry name" value="ADHESIN-LIKE PROTEIN, PUTATIVE (DUF3741)-RELATED"/>
    <property type="match status" value="1"/>
</dbReference>
<feature type="domain" description="DUF3741" evidence="2">
    <location>
        <begin position="171"/>
        <end position="214"/>
    </location>
</feature>
<feature type="compositionally biased region" description="Polar residues" evidence="1">
    <location>
        <begin position="332"/>
        <end position="352"/>
    </location>
</feature>
<protein>
    <submittedName>
        <fullName evidence="4">Protein TRM32</fullName>
    </submittedName>
</protein>
<evidence type="ECO:0000259" key="3">
    <source>
        <dbReference type="Pfam" id="PF14309"/>
    </source>
</evidence>
<reference evidence="4" key="1">
    <citation type="submission" date="2020-06" db="EMBL/GenBank/DDBJ databases">
        <authorList>
            <person name="Li T."/>
            <person name="Hu X."/>
            <person name="Zhang T."/>
            <person name="Song X."/>
            <person name="Zhang H."/>
            <person name="Dai N."/>
            <person name="Sheng W."/>
            <person name="Hou X."/>
            <person name="Wei L."/>
        </authorList>
    </citation>
    <scope>NUCLEOTIDE SEQUENCE</scope>
    <source>
        <strain evidence="4">G01</strain>
        <tissue evidence="4">Leaf</tissue>
    </source>
</reference>
<feature type="compositionally biased region" description="Polar residues" evidence="1">
    <location>
        <begin position="462"/>
        <end position="481"/>
    </location>
</feature>
<dbReference type="PANTHER" id="PTHR47212">
    <property type="entry name" value="ADHESIN-LIKE PROTEIN, PUTATIVE (DUF3741)-RELATED"/>
    <property type="match status" value="1"/>
</dbReference>
<dbReference type="InterPro" id="IPR022212">
    <property type="entry name" value="DUF3741"/>
</dbReference>
<dbReference type="AlphaFoldDB" id="A0AAW2RGL3"/>
<proteinExistence type="predicted"/>
<feature type="domain" description="DUF4378" evidence="3">
    <location>
        <begin position="652"/>
        <end position="799"/>
    </location>
</feature>
<reference evidence="4" key="2">
    <citation type="journal article" date="2024" name="Plant">
        <title>Genomic evolution and insights into agronomic trait innovations of Sesamum species.</title>
        <authorList>
            <person name="Miao H."/>
            <person name="Wang L."/>
            <person name="Qu L."/>
            <person name="Liu H."/>
            <person name="Sun Y."/>
            <person name="Le M."/>
            <person name="Wang Q."/>
            <person name="Wei S."/>
            <person name="Zheng Y."/>
            <person name="Lin W."/>
            <person name="Duan Y."/>
            <person name="Cao H."/>
            <person name="Xiong S."/>
            <person name="Wang X."/>
            <person name="Wei L."/>
            <person name="Li C."/>
            <person name="Ma Q."/>
            <person name="Ju M."/>
            <person name="Zhao R."/>
            <person name="Li G."/>
            <person name="Mu C."/>
            <person name="Tian Q."/>
            <person name="Mei H."/>
            <person name="Zhang T."/>
            <person name="Gao T."/>
            <person name="Zhang H."/>
        </authorList>
    </citation>
    <scope>NUCLEOTIDE SEQUENCE</scope>
    <source>
        <strain evidence="4">G01</strain>
    </source>
</reference>
<feature type="region of interest" description="Disordered" evidence="1">
    <location>
        <begin position="556"/>
        <end position="581"/>
    </location>
</feature>
<evidence type="ECO:0000256" key="1">
    <source>
        <dbReference type="SAM" id="MobiDB-lite"/>
    </source>
</evidence>
<evidence type="ECO:0000313" key="4">
    <source>
        <dbReference type="EMBL" id="KAL0379515.1"/>
    </source>
</evidence>